<feature type="compositionally biased region" description="Basic and acidic residues" evidence="1">
    <location>
        <begin position="267"/>
        <end position="279"/>
    </location>
</feature>
<feature type="region of interest" description="Disordered" evidence="1">
    <location>
        <begin position="253"/>
        <end position="344"/>
    </location>
</feature>
<dbReference type="PANTHER" id="PTHR24637">
    <property type="entry name" value="COLLAGEN"/>
    <property type="match status" value="1"/>
</dbReference>
<keyword evidence="3" id="KW-0675">Receptor</keyword>
<evidence type="ECO:0000313" key="4">
    <source>
        <dbReference type="Proteomes" id="UP000225706"/>
    </source>
</evidence>
<feature type="domain" description="Ig-like" evidence="2">
    <location>
        <begin position="357"/>
        <end position="439"/>
    </location>
</feature>
<dbReference type="SMART" id="SM00408">
    <property type="entry name" value="IGc2"/>
    <property type="match status" value="1"/>
</dbReference>
<name>A0A2B4RT87_STYPI</name>
<gene>
    <name evidence="3" type="primary">MARCO</name>
    <name evidence="3" type="ORF">AWC38_SpisGene15530</name>
</gene>
<dbReference type="InterPro" id="IPR036179">
    <property type="entry name" value="Ig-like_dom_sf"/>
</dbReference>
<dbReference type="Gene3D" id="2.60.40.10">
    <property type="entry name" value="Immunoglobulins"/>
    <property type="match status" value="1"/>
</dbReference>
<dbReference type="EMBL" id="LSMT01000333">
    <property type="protein sequence ID" value="PFX20039.1"/>
    <property type="molecule type" value="Genomic_DNA"/>
</dbReference>
<reference evidence="4" key="1">
    <citation type="journal article" date="2017" name="bioRxiv">
        <title>Comparative analysis of the genomes of Stylophora pistillata and Acropora digitifera provides evidence for extensive differences between species of corals.</title>
        <authorList>
            <person name="Voolstra C.R."/>
            <person name="Li Y."/>
            <person name="Liew Y.J."/>
            <person name="Baumgarten S."/>
            <person name="Zoccola D."/>
            <person name="Flot J.-F."/>
            <person name="Tambutte S."/>
            <person name="Allemand D."/>
            <person name="Aranda M."/>
        </authorList>
    </citation>
    <scope>NUCLEOTIDE SEQUENCE [LARGE SCALE GENOMIC DNA]</scope>
</reference>
<dbReference type="Pfam" id="PF13927">
    <property type="entry name" value="Ig_3"/>
    <property type="match status" value="1"/>
</dbReference>
<dbReference type="AlphaFoldDB" id="A0A2B4RT87"/>
<dbReference type="SMART" id="SM00409">
    <property type="entry name" value="IG"/>
    <property type="match status" value="1"/>
</dbReference>
<protein>
    <submittedName>
        <fullName evidence="3">Macrophage receptor MARCO</fullName>
    </submittedName>
</protein>
<dbReference type="InterPro" id="IPR013783">
    <property type="entry name" value="Ig-like_fold"/>
</dbReference>
<evidence type="ECO:0000256" key="1">
    <source>
        <dbReference type="SAM" id="MobiDB-lite"/>
    </source>
</evidence>
<organism evidence="3 4">
    <name type="scientific">Stylophora pistillata</name>
    <name type="common">Smooth cauliflower coral</name>
    <dbReference type="NCBI Taxonomy" id="50429"/>
    <lineage>
        <taxon>Eukaryota</taxon>
        <taxon>Metazoa</taxon>
        <taxon>Cnidaria</taxon>
        <taxon>Anthozoa</taxon>
        <taxon>Hexacorallia</taxon>
        <taxon>Scleractinia</taxon>
        <taxon>Astrocoeniina</taxon>
        <taxon>Pocilloporidae</taxon>
        <taxon>Stylophora</taxon>
    </lineage>
</organism>
<accession>A0A2B4RT87</accession>
<dbReference type="Proteomes" id="UP000225706">
    <property type="component" value="Unassembled WGS sequence"/>
</dbReference>
<dbReference type="PANTHER" id="PTHR24637:SF421">
    <property type="entry name" value="CUTICLE COLLAGEN DPY-2"/>
    <property type="match status" value="1"/>
</dbReference>
<dbReference type="InterPro" id="IPR007110">
    <property type="entry name" value="Ig-like_dom"/>
</dbReference>
<dbReference type="PROSITE" id="PS50835">
    <property type="entry name" value="IG_LIKE"/>
    <property type="match status" value="1"/>
</dbReference>
<evidence type="ECO:0000259" key="2">
    <source>
        <dbReference type="PROSITE" id="PS50835"/>
    </source>
</evidence>
<dbReference type="InterPro" id="IPR003599">
    <property type="entry name" value="Ig_sub"/>
</dbReference>
<dbReference type="InterPro" id="IPR008160">
    <property type="entry name" value="Collagen"/>
</dbReference>
<comment type="caution">
    <text evidence="3">The sequence shown here is derived from an EMBL/GenBank/DDBJ whole genome shotgun (WGS) entry which is preliminary data.</text>
</comment>
<dbReference type="Pfam" id="PF01391">
    <property type="entry name" value="Collagen"/>
    <property type="match status" value="1"/>
</dbReference>
<dbReference type="OrthoDB" id="5988069at2759"/>
<proteinExistence type="predicted"/>
<feature type="compositionally biased region" description="Low complexity" evidence="1">
    <location>
        <begin position="324"/>
        <end position="342"/>
    </location>
</feature>
<evidence type="ECO:0000313" key="3">
    <source>
        <dbReference type="EMBL" id="PFX20039.1"/>
    </source>
</evidence>
<dbReference type="InterPro" id="IPR003598">
    <property type="entry name" value="Ig_sub2"/>
</dbReference>
<dbReference type="SUPFAM" id="SSF48726">
    <property type="entry name" value="Immunoglobulin"/>
    <property type="match status" value="1"/>
</dbReference>
<sequence>MGTTTSPQQQNPQADADKEPCQYLVERINSFFCDLTSSFTPIVSSNVANIIVTEIPDELYVSESEAYKALASTKIKKASGPDDLPSVILKIFAFELAPAVANIYNATLKDGLNPPLLKCAIVHPITKQTPPKSIEDDIRPISVTCQLANVFEGFTLTAVLPTVLKDLDIKHFAVSGKSTEQAIIYLLDLALEALDKDFEGVIRKHPMDHYKREKRNIAPSSTAGTLTLQQIRQEINNKFNEVCKSSDSICQAGPPGPPGALGYPGYKGEKGAPGEERPPRPSGPIGVPGVNGKRGPVGPQGVKGEKGDTGSVGAIGMKGETGPKGHQGQKGSIGSKGTKGSRGLVGIQGPKGECVVPLKISVHPISQAVFVNETAIFFCWAQGQTMFRITWRKLGGSLSDATVKDGLLRINRVQRSHIGSYICSANTGLGSPEAFSTLQVKGSRRP</sequence>
<keyword evidence="4" id="KW-1185">Reference proteome</keyword>